<sequence length="173" mass="19332">MVIPSLEGRGQLDKMAGKGLLENRILSGTVHPRMHPILASLHRWFGMVARAGPAWDISQGGAGDPVWKSLSLNGFEWVVCTPEFRLVGARMHAPKCNAAWECPPSWGRATDARKKESPLAILRPEGRGPASYPGLGVRGTPKMLRQWSVRNRKFRIRGFYYVWAYIPHAFSVL</sequence>
<protein>
    <submittedName>
        <fullName evidence="1">Uncharacterized protein</fullName>
    </submittedName>
</protein>
<gene>
    <name evidence="1" type="ORF">CRG98_031480</name>
</gene>
<dbReference type="AlphaFoldDB" id="A0A2I0IVS6"/>
<comment type="caution">
    <text evidence="1">The sequence shown here is derived from an EMBL/GenBank/DDBJ whole genome shotgun (WGS) entry which is preliminary data.</text>
</comment>
<accession>A0A2I0IVS6</accession>
<dbReference type="Proteomes" id="UP000233551">
    <property type="component" value="Unassembled WGS sequence"/>
</dbReference>
<evidence type="ECO:0000313" key="2">
    <source>
        <dbReference type="Proteomes" id="UP000233551"/>
    </source>
</evidence>
<name>A0A2I0IVS6_PUNGR</name>
<evidence type="ECO:0000313" key="1">
    <source>
        <dbReference type="EMBL" id="PKI48118.1"/>
    </source>
</evidence>
<keyword evidence="2" id="KW-1185">Reference proteome</keyword>
<reference evidence="1 2" key="1">
    <citation type="submission" date="2017-11" db="EMBL/GenBank/DDBJ databases">
        <title>De-novo sequencing of pomegranate (Punica granatum L.) genome.</title>
        <authorList>
            <person name="Akparov Z."/>
            <person name="Amiraslanov A."/>
            <person name="Hajiyeva S."/>
            <person name="Abbasov M."/>
            <person name="Kaur K."/>
            <person name="Hamwieh A."/>
            <person name="Solovyev V."/>
            <person name="Salamov A."/>
            <person name="Braich B."/>
            <person name="Kosarev P."/>
            <person name="Mahmoud A."/>
            <person name="Hajiyev E."/>
            <person name="Babayeva S."/>
            <person name="Izzatullayeva V."/>
            <person name="Mammadov A."/>
            <person name="Mammadov A."/>
            <person name="Sharifova S."/>
            <person name="Ojaghi J."/>
            <person name="Eynullazada K."/>
            <person name="Bayramov B."/>
            <person name="Abdulazimova A."/>
            <person name="Shahmuradov I."/>
        </authorList>
    </citation>
    <scope>NUCLEOTIDE SEQUENCE [LARGE SCALE GENOMIC DNA]</scope>
    <source>
        <strain evidence="2">cv. AG2017</strain>
        <tissue evidence="1">Leaf</tissue>
    </source>
</reference>
<organism evidence="1 2">
    <name type="scientific">Punica granatum</name>
    <name type="common">Pomegranate</name>
    <dbReference type="NCBI Taxonomy" id="22663"/>
    <lineage>
        <taxon>Eukaryota</taxon>
        <taxon>Viridiplantae</taxon>
        <taxon>Streptophyta</taxon>
        <taxon>Embryophyta</taxon>
        <taxon>Tracheophyta</taxon>
        <taxon>Spermatophyta</taxon>
        <taxon>Magnoliopsida</taxon>
        <taxon>eudicotyledons</taxon>
        <taxon>Gunneridae</taxon>
        <taxon>Pentapetalae</taxon>
        <taxon>rosids</taxon>
        <taxon>malvids</taxon>
        <taxon>Myrtales</taxon>
        <taxon>Lythraceae</taxon>
        <taxon>Punica</taxon>
    </lineage>
</organism>
<proteinExistence type="predicted"/>
<dbReference type="EMBL" id="PGOL01002431">
    <property type="protein sequence ID" value="PKI48118.1"/>
    <property type="molecule type" value="Genomic_DNA"/>
</dbReference>